<evidence type="ECO:0008006" key="3">
    <source>
        <dbReference type="Google" id="ProtNLM"/>
    </source>
</evidence>
<dbReference type="RefSeq" id="WP_210034380.1">
    <property type="nucleotide sequence ID" value="NZ_JAGINU010000001.1"/>
</dbReference>
<dbReference type="EMBL" id="JAGINU010000001">
    <property type="protein sequence ID" value="MBP2370834.1"/>
    <property type="molecule type" value="Genomic_DNA"/>
</dbReference>
<evidence type="ECO:0000313" key="2">
    <source>
        <dbReference type="Proteomes" id="UP001519295"/>
    </source>
</evidence>
<gene>
    <name evidence="1" type="ORF">JOF36_006530</name>
</gene>
<sequence>MIGRITDEQIVTVLRPFVRATRPVLDGLRESDPFGLRARVAHGSPESPEERTLADKILDTLASVQVPGTAAWARMTVDARAHWWVYRVGRFTTLIAAIPGLGGVLARTLPVSDAVGAAGEGLLLVALAGEHGVRDEDRLVELLSSVLFQRELTLAGRALTAEEDAAADARASELTGELTETGTRASLKKVGAAVWRLGRALWSVEDELDKRPNGRFYHHWIGLLPVVGVVGKYLGEWSGLKRAAKQGRAWLDRRGLVAQT</sequence>
<reference evidence="1 2" key="1">
    <citation type="submission" date="2021-03" db="EMBL/GenBank/DDBJ databases">
        <title>Sequencing the genomes of 1000 actinobacteria strains.</title>
        <authorList>
            <person name="Klenk H.-P."/>
        </authorList>
    </citation>
    <scope>NUCLEOTIDE SEQUENCE [LARGE SCALE GENOMIC DNA]</scope>
    <source>
        <strain evidence="1 2">DSM 45256</strain>
    </source>
</reference>
<accession>A0ABS4W3S8</accession>
<proteinExistence type="predicted"/>
<name>A0ABS4W3S8_9PSEU</name>
<comment type="caution">
    <text evidence="1">The sequence shown here is derived from an EMBL/GenBank/DDBJ whole genome shotgun (WGS) entry which is preliminary data.</text>
</comment>
<dbReference type="Proteomes" id="UP001519295">
    <property type="component" value="Unassembled WGS sequence"/>
</dbReference>
<evidence type="ECO:0000313" key="1">
    <source>
        <dbReference type="EMBL" id="MBP2370834.1"/>
    </source>
</evidence>
<organism evidence="1 2">
    <name type="scientific">Pseudonocardia parietis</name>
    <dbReference type="NCBI Taxonomy" id="570936"/>
    <lineage>
        <taxon>Bacteria</taxon>
        <taxon>Bacillati</taxon>
        <taxon>Actinomycetota</taxon>
        <taxon>Actinomycetes</taxon>
        <taxon>Pseudonocardiales</taxon>
        <taxon>Pseudonocardiaceae</taxon>
        <taxon>Pseudonocardia</taxon>
    </lineage>
</organism>
<keyword evidence="2" id="KW-1185">Reference proteome</keyword>
<protein>
    <recommendedName>
        <fullName evidence="3">EcsC family protein</fullName>
    </recommendedName>
</protein>